<dbReference type="InterPro" id="IPR050745">
    <property type="entry name" value="Multifunctional_regulatory"/>
</dbReference>
<feature type="repeat" description="ANK" evidence="3">
    <location>
        <begin position="66"/>
        <end position="99"/>
    </location>
</feature>
<dbReference type="PROSITE" id="PS50297">
    <property type="entry name" value="ANK_REP_REGION"/>
    <property type="match status" value="2"/>
</dbReference>
<evidence type="ECO:0000256" key="4">
    <source>
        <dbReference type="SAM" id="SignalP"/>
    </source>
</evidence>
<keyword evidence="4" id="KW-0732">Signal</keyword>
<keyword evidence="1" id="KW-0677">Repeat</keyword>
<dbReference type="AlphaFoldDB" id="A0A9W7EA43"/>
<keyword evidence="2 3" id="KW-0040">ANK repeat</keyword>
<keyword evidence="6" id="KW-1185">Reference proteome</keyword>
<feature type="chain" id="PRO_5040744964" evidence="4">
    <location>
        <begin position="21"/>
        <end position="276"/>
    </location>
</feature>
<dbReference type="SUPFAM" id="SSF48403">
    <property type="entry name" value="Ankyrin repeat"/>
    <property type="match status" value="1"/>
</dbReference>
<dbReference type="InterPro" id="IPR002110">
    <property type="entry name" value="Ankyrin_rpt"/>
</dbReference>
<evidence type="ECO:0000313" key="5">
    <source>
        <dbReference type="EMBL" id="GMH68503.1"/>
    </source>
</evidence>
<dbReference type="Pfam" id="PF12796">
    <property type="entry name" value="Ank_2"/>
    <property type="match status" value="2"/>
</dbReference>
<proteinExistence type="predicted"/>
<feature type="repeat" description="ANK" evidence="3">
    <location>
        <begin position="215"/>
        <end position="247"/>
    </location>
</feature>
<dbReference type="OrthoDB" id="194358at2759"/>
<dbReference type="PROSITE" id="PS50088">
    <property type="entry name" value="ANK_REPEAT"/>
    <property type="match status" value="3"/>
</dbReference>
<feature type="signal peptide" evidence="4">
    <location>
        <begin position="1"/>
        <end position="20"/>
    </location>
</feature>
<protein>
    <submittedName>
        <fullName evidence="5">Uncharacterized protein</fullName>
    </submittedName>
</protein>
<evidence type="ECO:0000313" key="6">
    <source>
        <dbReference type="Proteomes" id="UP001165122"/>
    </source>
</evidence>
<evidence type="ECO:0000256" key="3">
    <source>
        <dbReference type="PROSITE-ProRule" id="PRU00023"/>
    </source>
</evidence>
<dbReference type="Gene3D" id="1.25.40.20">
    <property type="entry name" value="Ankyrin repeat-containing domain"/>
    <property type="match status" value="1"/>
</dbReference>
<dbReference type="InterPro" id="IPR036770">
    <property type="entry name" value="Ankyrin_rpt-contain_sf"/>
</dbReference>
<dbReference type="PANTHER" id="PTHR24189:SF50">
    <property type="entry name" value="ANKYRIN REPEAT AND SOCS BOX PROTEIN 2"/>
    <property type="match status" value="1"/>
</dbReference>
<name>A0A9W7EA43_9STRA</name>
<dbReference type="PANTHER" id="PTHR24189">
    <property type="entry name" value="MYOTROPHIN"/>
    <property type="match status" value="1"/>
</dbReference>
<dbReference type="SMART" id="SM00248">
    <property type="entry name" value="ANK"/>
    <property type="match status" value="5"/>
</dbReference>
<comment type="caution">
    <text evidence="5">The sequence shown here is derived from an EMBL/GenBank/DDBJ whole genome shotgun (WGS) entry which is preliminary data.</text>
</comment>
<dbReference type="Proteomes" id="UP001165122">
    <property type="component" value="Unassembled WGS sequence"/>
</dbReference>
<reference evidence="6" key="1">
    <citation type="journal article" date="2023" name="Commun. Biol.">
        <title>Genome analysis of Parmales, the sister group of diatoms, reveals the evolutionary specialization of diatoms from phago-mixotrophs to photoautotrophs.</title>
        <authorList>
            <person name="Ban H."/>
            <person name="Sato S."/>
            <person name="Yoshikawa S."/>
            <person name="Yamada K."/>
            <person name="Nakamura Y."/>
            <person name="Ichinomiya M."/>
            <person name="Sato N."/>
            <person name="Blanc-Mathieu R."/>
            <person name="Endo H."/>
            <person name="Kuwata A."/>
            <person name="Ogata H."/>
        </authorList>
    </citation>
    <scope>NUCLEOTIDE SEQUENCE [LARGE SCALE GENOMIC DNA]</scope>
    <source>
        <strain evidence="6">NIES 3700</strain>
    </source>
</reference>
<feature type="repeat" description="ANK" evidence="3">
    <location>
        <begin position="100"/>
        <end position="132"/>
    </location>
</feature>
<gene>
    <name evidence="5" type="ORF">TrLO_g2279</name>
</gene>
<organism evidence="5 6">
    <name type="scientific">Triparma laevis f. longispina</name>
    <dbReference type="NCBI Taxonomy" id="1714387"/>
    <lineage>
        <taxon>Eukaryota</taxon>
        <taxon>Sar</taxon>
        <taxon>Stramenopiles</taxon>
        <taxon>Ochrophyta</taxon>
        <taxon>Bolidophyceae</taxon>
        <taxon>Parmales</taxon>
        <taxon>Triparmaceae</taxon>
        <taxon>Triparma</taxon>
    </lineage>
</organism>
<dbReference type="EMBL" id="BRXW01000594">
    <property type="protein sequence ID" value="GMH68503.1"/>
    <property type="molecule type" value="Genomic_DNA"/>
</dbReference>
<sequence length="276" mass="29237">MQKIMLTLLILSLSLALAAAVEGCPEGPWIENMVVAIRESKLTSSSHLLSSTYLPYLNTPCLGNDGSLTPLHLASKVGSKPSVIKTLIEAGGDISVKHKSGTTAIMFASREGEREALKTLLEHASKIGKVDEELNAVDEHGNTALHLSSLQASCPSCAYFMLMITSSRDWSLKFNSNGNSALQIASFYGVSSHFVDTLLADEEIKKSVNTGAKGNGRTALMLAVSANAEDNVVSLIKHGADVNWESGGTTAVELARDKGMEHLIPIMNAAEAGGEL</sequence>
<evidence type="ECO:0000256" key="1">
    <source>
        <dbReference type="ARBA" id="ARBA00022737"/>
    </source>
</evidence>
<evidence type="ECO:0000256" key="2">
    <source>
        <dbReference type="ARBA" id="ARBA00023043"/>
    </source>
</evidence>
<accession>A0A9W7EA43</accession>